<name>A0A8R1E6L0_CAEJA</name>
<evidence type="ECO:0000259" key="2">
    <source>
        <dbReference type="Pfam" id="PF17906"/>
    </source>
</evidence>
<feature type="domain" description="Mos1 transposase HTH" evidence="2">
    <location>
        <begin position="7"/>
        <end position="55"/>
    </location>
</feature>
<evidence type="ECO:0000256" key="1">
    <source>
        <dbReference type="SAM" id="SignalP"/>
    </source>
</evidence>
<keyword evidence="4" id="KW-1185">Reference proteome</keyword>
<organism evidence="3 4">
    <name type="scientific">Caenorhabditis japonica</name>
    <dbReference type="NCBI Taxonomy" id="281687"/>
    <lineage>
        <taxon>Eukaryota</taxon>
        <taxon>Metazoa</taxon>
        <taxon>Ecdysozoa</taxon>
        <taxon>Nematoda</taxon>
        <taxon>Chromadorea</taxon>
        <taxon>Rhabditida</taxon>
        <taxon>Rhabditina</taxon>
        <taxon>Rhabditomorpha</taxon>
        <taxon>Rhabditoidea</taxon>
        <taxon>Rhabditidae</taxon>
        <taxon>Peloderinae</taxon>
        <taxon>Caenorhabditis</taxon>
    </lineage>
</organism>
<evidence type="ECO:0000313" key="3">
    <source>
        <dbReference type="EnsemblMetazoa" id="CJA23768.1"/>
    </source>
</evidence>
<dbReference type="AlphaFoldDB" id="A0A8R1E6L0"/>
<dbReference type="Gene3D" id="1.10.10.1450">
    <property type="match status" value="1"/>
</dbReference>
<dbReference type="Pfam" id="PF17906">
    <property type="entry name" value="HTH_48"/>
    <property type="match status" value="1"/>
</dbReference>
<dbReference type="InterPro" id="IPR041426">
    <property type="entry name" value="Mos1_HTH"/>
</dbReference>
<proteinExistence type="predicted"/>
<dbReference type="EnsemblMetazoa" id="CJA23768.1">
    <property type="protein sequence ID" value="CJA23768.1"/>
    <property type="gene ID" value="WBGene00179340"/>
</dbReference>
<dbReference type="Proteomes" id="UP000005237">
    <property type="component" value="Unassembled WGS sequence"/>
</dbReference>
<accession>A0A8R1E6L0</accession>
<reference evidence="3" key="2">
    <citation type="submission" date="2022-06" db="UniProtKB">
        <authorList>
            <consortium name="EnsemblMetazoa"/>
        </authorList>
    </citation>
    <scope>IDENTIFICATION</scope>
    <source>
        <strain evidence="3">DF5081</strain>
    </source>
</reference>
<protein>
    <submittedName>
        <fullName evidence="3">HTH_48 domain-containing protein</fullName>
    </submittedName>
</protein>
<feature type="signal peptide" evidence="1">
    <location>
        <begin position="1"/>
        <end position="28"/>
    </location>
</feature>
<sequence>MGHLTQITLRHVILFLFLSNLKVPGVHRRLVQVHKAEAPHENTIRIWFGKFENKDFFLDDASRYGLSVWWSFYGVYHWGLTFRISAKK</sequence>
<reference evidence="4" key="1">
    <citation type="submission" date="2010-08" db="EMBL/GenBank/DDBJ databases">
        <authorList>
            <consortium name="Caenorhabditis japonica Sequencing Consortium"/>
            <person name="Wilson R.K."/>
        </authorList>
    </citation>
    <scope>NUCLEOTIDE SEQUENCE [LARGE SCALE GENOMIC DNA]</scope>
    <source>
        <strain evidence="4">DF5081</strain>
    </source>
</reference>
<keyword evidence="1" id="KW-0732">Signal</keyword>
<evidence type="ECO:0000313" key="4">
    <source>
        <dbReference type="Proteomes" id="UP000005237"/>
    </source>
</evidence>
<feature type="chain" id="PRO_5035838416" evidence="1">
    <location>
        <begin position="29"/>
        <end position="88"/>
    </location>
</feature>